<evidence type="ECO:0000256" key="2">
    <source>
        <dbReference type="ARBA" id="ARBA00022475"/>
    </source>
</evidence>
<proteinExistence type="inferred from homology"/>
<feature type="transmembrane region" description="Helical" evidence="7">
    <location>
        <begin position="377"/>
        <end position="401"/>
    </location>
</feature>
<keyword evidence="11" id="KW-1185">Reference proteome</keyword>
<evidence type="ECO:0000256" key="5">
    <source>
        <dbReference type="ARBA" id="ARBA00023136"/>
    </source>
</evidence>
<dbReference type="PANTHER" id="PTHR30572:SF4">
    <property type="entry name" value="ABC TRANSPORTER PERMEASE YTRF"/>
    <property type="match status" value="1"/>
</dbReference>
<dbReference type="InterPro" id="IPR025857">
    <property type="entry name" value="MacB_PCD"/>
</dbReference>
<evidence type="ECO:0000256" key="4">
    <source>
        <dbReference type="ARBA" id="ARBA00022989"/>
    </source>
</evidence>
<evidence type="ECO:0000259" key="9">
    <source>
        <dbReference type="Pfam" id="PF12704"/>
    </source>
</evidence>
<dbReference type="Pfam" id="PF12704">
    <property type="entry name" value="MacB_PCD"/>
    <property type="match status" value="1"/>
</dbReference>
<dbReference type="InterPro" id="IPR003838">
    <property type="entry name" value="ABC3_permease_C"/>
</dbReference>
<feature type="transmembrane region" description="Helical" evidence="7">
    <location>
        <begin position="276"/>
        <end position="303"/>
    </location>
</feature>
<keyword evidence="4 7" id="KW-1133">Transmembrane helix</keyword>
<evidence type="ECO:0000256" key="3">
    <source>
        <dbReference type="ARBA" id="ARBA00022692"/>
    </source>
</evidence>
<evidence type="ECO:0000313" key="11">
    <source>
        <dbReference type="Proteomes" id="UP000641741"/>
    </source>
</evidence>
<evidence type="ECO:0000256" key="1">
    <source>
        <dbReference type="ARBA" id="ARBA00004651"/>
    </source>
</evidence>
<evidence type="ECO:0000256" key="7">
    <source>
        <dbReference type="SAM" id="Phobius"/>
    </source>
</evidence>
<organism evidence="10 11">
    <name type="scientific">Agathobaculum hominis</name>
    <dbReference type="NCBI Taxonomy" id="2763014"/>
    <lineage>
        <taxon>Bacteria</taxon>
        <taxon>Bacillati</taxon>
        <taxon>Bacillota</taxon>
        <taxon>Clostridia</taxon>
        <taxon>Eubacteriales</taxon>
        <taxon>Butyricicoccaceae</taxon>
        <taxon>Agathobaculum</taxon>
    </lineage>
</organism>
<feature type="transmembrane region" description="Helical" evidence="7">
    <location>
        <begin position="21"/>
        <end position="42"/>
    </location>
</feature>
<dbReference type="Pfam" id="PF02687">
    <property type="entry name" value="FtsX"/>
    <property type="match status" value="1"/>
</dbReference>
<feature type="domain" description="MacB-like periplasmic core" evidence="9">
    <location>
        <begin position="21"/>
        <end position="241"/>
    </location>
</feature>
<comment type="similarity">
    <text evidence="6">Belongs to the ABC-4 integral membrane protein family.</text>
</comment>
<dbReference type="PANTHER" id="PTHR30572">
    <property type="entry name" value="MEMBRANE COMPONENT OF TRANSPORTER-RELATED"/>
    <property type="match status" value="1"/>
</dbReference>
<evidence type="ECO:0000259" key="8">
    <source>
        <dbReference type="Pfam" id="PF02687"/>
    </source>
</evidence>
<protein>
    <submittedName>
        <fullName evidence="10">ABC transporter permease</fullName>
    </submittedName>
</protein>
<gene>
    <name evidence="10" type="ORF">H8S02_05990</name>
</gene>
<evidence type="ECO:0000256" key="6">
    <source>
        <dbReference type="ARBA" id="ARBA00038076"/>
    </source>
</evidence>
<comment type="subcellular location">
    <subcellularLocation>
        <location evidence="1">Cell membrane</location>
        <topology evidence="1">Multi-pass membrane protein</topology>
    </subcellularLocation>
</comment>
<dbReference type="Proteomes" id="UP000641741">
    <property type="component" value="Unassembled WGS sequence"/>
</dbReference>
<reference evidence="10 11" key="1">
    <citation type="submission" date="2020-08" db="EMBL/GenBank/DDBJ databases">
        <title>Genome public.</title>
        <authorList>
            <person name="Liu C."/>
            <person name="Sun Q."/>
        </authorList>
    </citation>
    <scope>NUCLEOTIDE SEQUENCE [LARGE SCALE GENOMIC DNA]</scope>
    <source>
        <strain evidence="10 11">M2</strain>
    </source>
</reference>
<dbReference type="InterPro" id="IPR050250">
    <property type="entry name" value="Macrolide_Exporter_MacB"/>
</dbReference>
<dbReference type="RefSeq" id="WP_186969753.1">
    <property type="nucleotide sequence ID" value="NZ_JACOPK010000004.1"/>
</dbReference>
<accession>A0ABR7GMF4</accession>
<feature type="domain" description="ABC3 transporter permease C-terminal" evidence="8">
    <location>
        <begin position="284"/>
        <end position="411"/>
    </location>
</feature>
<sequence>MNWTQTVRMAFKSILNNKIRSLLTMLGIIIGVASVIAIVASIQGTTKLQKLQYEAMGANRIDVYAWGARNKDWQEFEEYLDSLDEVAAWSPQSQYWDWQNGGVQYRSKKMDSNGSDSGYLQMYFVNEHYGEVTSMSISAGRDLTEADCKSRARVCVIGETLRKYFFGAMSPIGQELRIGGKSFEIVGVYAGKYGGKLNTNDQMLIMPYTLQSLMMSSQGMSDHQYIIKAENAEDIQTLTEQTLPEFMQPRCEVNGGYFSAYSNSQSQQQQEASSNLMALLGGGIASISLLVGGIGIMNIMLVSVTERTREIGIRMAIGARKRDIIGQFLVEAAVVSCCGGIIGIVLGCFASAVLGRFMLARQLQQNMYLPNVEQFTVLPSVGLVLGAFLFSALLGIIFGLYPANKASNLQPVDALRTQ</sequence>
<feature type="transmembrane region" description="Helical" evidence="7">
    <location>
        <begin position="324"/>
        <end position="357"/>
    </location>
</feature>
<keyword evidence="5 7" id="KW-0472">Membrane</keyword>
<dbReference type="EMBL" id="JACOPK010000004">
    <property type="protein sequence ID" value="MBC5695497.1"/>
    <property type="molecule type" value="Genomic_DNA"/>
</dbReference>
<comment type="caution">
    <text evidence="10">The sequence shown here is derived from an EMBL/GenBank/DDBJ whole genome shotgun (WGS) entry which is preliminary data.</text>
</comment>
<keyword evidence="2" id="KW-1003">Cell membrane</keyword>
<evidence type="ECO:0000313" key="10">
    <source>
        <dbReference type="EMBL" id="MBC5695497.1"/>
    </source>
</evidence>
<name>A0ABR7GMF4_9FIRM</name>
<keyword evidence="3 7" id="KW-0812">Transmembrane</keyword>